<accession>A0ABR1JVG6</accession>
<reference evidence="2 3" key="1">
    <citation type="submission" date="2024-01" db="EMBL/GenBank/DDBJ databases">
        <title>A draft genome for the cacao thread blight pathogen Marasmiellus scandens.</title>
        <authorList>
            <person name="Baruah I.K."/>
            <person name="Leung J."/>
            <person name="Bukari Y."/>
            <person name="Amoako-Attah I."/>
            <person name="Meinhardt L.W."/>
            <person name="Bailey B.A."/>
            <person name="Cohen S.P."/>
        </authorList>
    </citation>
    <scope>NUCLEOTIDE SEQUENCE [LARGE SCALE GENOMIC DNA]</scope>
    <source>
        <strain evidence="2 3">GH-19</strain>
    </source>
</reference>
<dbReference type="EMBL" id="JBANRG010000004">
    <property type="protein sequence ID" value="KAK7467665.1"/>
    <property type="molecule type" value="Genomic_DNA"/>
</dbReference>
<evidence type="ECO:0000313" key="3">
    <source>
        <dbReference type="Proteomes" id="UP001498398"/>
    </source>
</evidence>
<comment type="caution">
    <text evidence="2">The sequence shown here is derived from an EMBL/GenBank/DDBJ whole genome shotgun (WGS) entry which is preliminary data.</text>
</comment>
<evidence type="ECO:0000313" key="2">
    <source>
        <dbReference type="EMBL" id="KAK7467665.1"/>
    </source>
</evidence>
<keyword evidence="3" id="KW-1185">Reference proteome</keyword>
<feature type="region of interest" description="Disordered" evidence="1">
    <location>
        <begin position="1"/>
        <end position="34"/>
    </location>
</feature>
<dbReference type="Proteomes" id="UP001498398">
    <property type="component" value="Unassembled WGS sequence"/>
</dbReference>
<sequence>MQAQRSMRGIQLVTHLRRPTPSLHSSYSRPSSKDPFDRGEIVMVRASAMRAFEEAAKECLEQFNQCQDNLEDTASSLARTPTLYSQINQELNFRPAVVKRHLPDVGLTEVYLLATFGKTPYQEIYEHTRDIVIPVANKIITAEDLPVVSVKTDPVWPFAFEYVITKSIVISEVKHWYPDGTNRYWMKREDLTMLSVIGSEQMENLASKLLEHRGGANGWLKDIRREARKVSSGTDGYSGR</sequence>
<proteinExistence type="predicted"/>
<protein>
    <submittedName>
        <fullName evidence="2">Uncharacterized protein</fullName>
    </submittedName>
</protein>
<organism evidence="2 3">
    <name type="scientific">Marasmiellus scandens</name>
    <dbReference type="NCBI Taxonomy" id="2682957"/>
    <lineage>
        <taxon>Eukaryota</taxon>
        <taxon>Fungi</taxon>
        <taxon>Dikarya</taxon>
        <taxon>Basidiomycota</taxon>
        <taxon>Agaricomycotina</taxon>
        <taxon>Agaricomycetes</taxon>
        <taxon>Agaricomycetidae</taxon>
        <taxon>Agaricales</taxon>
        <taxon>Marasmiineae</taxon>
        <taxon>Omphalotaceae</taxon>
        <taxon>Marasmiellus</taxon>
    </lineage>
</organism>
<gene>
    <name evidence="2" type="ORF">VKT23_004718</name>
</gene>
<evidence type="ECO:0000256" key="1">
    <source>
        <dbReference type="SAM" id="MobiDB-lite"/>
    </source>
</evidence>
<name>A0ABR1JVG6_9AGAR</name>